<name>A0AA88YFB9_PINIB</name>
<dbReference type="AlphaFoldDB" id="A0AA88YFB9"/>
<reference evidence="1" key="1">
    <citation type="submission" date="2019-08" db="EMBL/GenBank/DDBJ databases">
        <title>The improved chromosome-level genome for the pearl oyster Pinctada fucata martensii using PacBio sequencing and Hi-C.</title>
        <authorList>
            <person name="Zheng Z."/>
        </authorList>
    </citation>
    <scope>NUCLEOTIDE SEQUENCE</scope>
    <source>
        <strain evidence="1">ZZ-2019</strain>
        <tissue evidence="1">Adductor muscle</tissue>
    </source>
</reference>
<dbReference type="EMBL" id="VSWD01000007">
    <property type="protein sequence ID" value="KAK3098347.1"/>
    <property type="molecule type" value="Genomic_DNA"/>
</dbReference>
<accession>A0AA88YFB9</accession>
<evidence type="ECO:0000313" key="1">
    <source>
        <dbReference type="EMBL" id="KAK3098347.1"/>
    </source>
</evidence>
<evidence type="ECO:0000313" key="2">
    <source>
        <dbReference type="Proteomes" id="UP001186944"/>
    </source>
</evidence>
<comment type="caution">
    <text evidence="1">The sequence shown here is derived from an EMBL/GenBank/DDBJ whole genome shotgun (WGS) entry which is preliminary data.</text>
</comment>
<organism evidence="1 2">
    <name type="scientific">Pinctada imbricata</name>
    <name type="common">Atlantic pearl-oyster</name>
    <name type="synonym">Pinctada martensii</name>
    <dbReference type="NCBI Taxonomy" id="66713"/>
    <lineage>
        <taxon>Eukaryota</taxon>
        <taxon>Metazoa</taxon>
        <taxon>Spiralia</taxon>
        <taxon>Lophotrochozoa</taxon>
        <taxon>Mollusca</taxon>
        <taxon>Bivalvia</taxon>
        <taxon>Autobranchia</taxon>
        <taxon>Pteriomorphia</taxon>
        <taxon>Pterioida</taxon>
        <taxon>Pterioidea</taxon>
        <taxon>Pteriidae</taxon>
        <taxon>Pinctada</taxon>
    </lineage>
</organism>
<protein>
    <recommendedName>
        <fullName evidence="3">Tesmin/TSO1-like CXC domain-containing protein</fullName>
    </recommendedName>
</protein>
<keyword evidence="2" id="KW-1185">Reference proteome</keyword>
<gene>
    <name evidence="1" type="ORF">FSP39_018646</name>
</gene>
<proteinExistence type="predicted"/>
<dbReference type="Proteomes" id="UP001186944">
    <property type="component" value="Unassembled WGS sequence"/>
</dbReference>
<evidence type="ECO:0008006" key="3">
    <source>
        <dbReference type="Google" id="ProtNLM"/>
    </source>
</evidence>
<sequence>MVAYSSKRYDGARTYCTDVAREFDKGHFVVRKSQNVFSAIAIDHAHEQNNKIVKGDGGAVGLTENASQLLRWMVSGPEMARLVNEFELSQEVTKTRQKDCPISKHHEQTKSIQNTFMTNVKSLLDVYTEFGNPFLETTTDLVVLDTRDIIDQRVAETISNVESIGKKQFDTFVSERLATSSTKSIYDPIKQNRLLLFSRQQPRSESKDKQQIRSLKQNCSLFSQLYVSCQVRNGDLEEFFRHENQPYPPSLSQFGDIRLGTKSDLLVPLERIKESETEAPNIDVVVLDGAAIVNLLKPRACRTFQDYSRQIFLPYVERQLRFCSRVDVVWDQYFSNSLKASTRKKRGKGMRRRVQNDTMIPGNWESFLRVDENKKELFMYLAEELMNNNFGSDKVIVTTKGEEALSNKESHDISNLAPCYHEEADTRMMLHVADAVRNGLKKVMIRTVDTDVVVLGISIIPRVNPEQLWIAFGTGKCFRYICAHGISSQLGSIKSKALVFFHAFTGCDQVSSFANRGKKTAWDTWGVFDQITEHFEALSMRPDLETMNDALPYLERFCVLLYDRTSECAGVNAARKDLFTRKGRPIENIPPTSAAFLQHVKRATYQAGYCWGLSLYPCPDVTDPLTWGWCKDTTGMLQPFWTQIGQASEACNELIKCGCKSEHGCRGRCKCVKASMLCTALCKCGGECDREC</sequence>
<dbReference type="PANTHER" id="PTHR47018">
    <property type="entry name" value="CXC DOMAIN-CONTAINING PROTEIN-RELATED"/>
    <property type="match status" value="1"/>
</dbReference>